<dbReference type="InterPro" id="IPR032675">
    <property type="entry name" value="LRR_dom_sf"/>
</dbReference>
<evidence type="ECO:0000313" key="8">
    <source>
        <dbReference type="Proteomes" id="UP001497457"/>
    </source>
</evidence>
<feature type="domain" description="R13L1/DRL21-like LRR repeat region" evidence="6">
    <location>
        <begin position="578"/>
        <end position="705"/>
    </location>
</feature>
<dbReference type="EMBL" id="OZ075134">
    <property type="protein sequence ID" value="CAL4991114.1"/>
    <property type="molecule type" value="Genomic_DNA"/>
</dbReference>
<dbReference type="Pfam" id="PF00931">
    <property type="entry name" value="NB-ARC"/>
    <property type="match status" value="1"/>
</dbReference>
<keyword evidence="1" id="KW-0677">Repeat</keyword>
<evidence type="ECO:0000259" key="5">
    <source>
        <dbReference type="Pfam" id="PF23559"/>
    </source>
</evidence>
<dbReference type="InterPro" id="IPR044974">
    <property type="entry name" value="Disease_R_plants"/>
</dbReference>
<gene>
    <name evidence="7" type="ORF">URODEC1_LOCUS60510</name>
</gene>
<evidence type="ECO:0000256" key="1">
    <source>
        <dbReference type="ARBA" id="ARBA00022737"/>
    </source>
</evidence>
<accession>A0ABC9B4Y7</accession>
<dbReference type="GO" id="GO:0009626">
    <property type="term" value="P:plant-type hypersensitive response"/>
    <property type="evidence" value="ECO:0007669"/>
    <property type="project" value="UniProtKB-ARBA"/>
</dbReference>
<reference evidence="8" key="1">
    <citation type="submission" date="2024-06" db="EMBL/GenBank/DDBJ databases">
        <authorList>
            <person name="Ryan C."/>
        </authorList>
    </citation>
    <scope>NUCLEOTIDE SEQUENCE [LARGE SCALE GENOMIC DNA]</scope>
</reference>
<dbReference type="Gene3D" id="1.10.10.10">
    <property type="entry name" value="Winged helix-like DNA-binding domain superfamily/Winged helix DNA-binding domain"/>
    <property type="match status" value="1"/>
</dbReference>
<dbReference type="Pfam" id="PF23559">
    <property type="entry name" value="WHD_DRP"/>
    <property type="match status" value="1"/>
</dbReference>
<protein>
    <recommendedName>
        <fullName evidence="9">NB-ARC domain-containing protein</fullName>
    </recommendedName>
</protein>
<feature type="compositionally biased region" description="Low complexity" evidence="3">
    <location>
        <begin position="1"/>
        <end position="15"/>
    </location>
</feature>
<feature type="domain" description="Disease resistance protein winged helix" evidence="5">
    <location>
        <begin position="310"/>
        <end position="379"/>
    </location>
</feature>
<dbReference type="PANTHER" id="PTHR23155">
    <property type="entry name" value="DISEASE RESISTANCE PROTEIN RP"/>
    <property type="match status" value="1"/>
</dbReference>
<evidence type="ECO:0000313" key="7">
    <source>
        <dbReference type="EMBL" id="CAL4991114.1"/>
    </source>
</evidence>
<reference evidence="7 8" key="2">
    <citation type="submission" date="2024-10" db="EMBL/GenBank/DDBJ databases">
        <authorList>
            <person name="Ryan C."/>
        </authorList>
    </citation>
    <scope>NUCLEOTIDE SEQUENCE [LARGE SCALE GENOMIC DNA]</scope>
</reference>
<dbReference type="Pfam" id="PF25019">
    <property type="entry name" value="LRR_R13L1-DRL21"/>
    <property type="match status" value="1"/>
</dbReference>
<evidence type="ECO:0000259" key="4">
    <source>
        <dbReference type="Pfam" id="PF00931"/>
    </source>
</evidence>
<dbReference type="Gene3D" id="3.40.50.300">
    <property type="entry name" value="P-loop containing nucleotide triphosphate hydrolases"/>
    <property type="match status" value="1"/>
</dbReference>
<evidence type="ECO:0000256" key="2">
    <source>
        <dbReference type="ARBA" id="ARBA00022821"/>
    </source>
</evidence>
<dbReference type="SUPFAM" id="SSF52058">
    <property type="entry name" value="L domain-like"/>
    <property type="match status" value="1"/>
</dbReference>
<dbReference type="GO" id="GO:0002758">
    <property type="term" value="P:innate immune response-activating signaling pathway"/>
    <property type="evidence" value="ECO:0007669"/>
    <property type="project" value="UniProtKB-ARBA"/>
</dbReference>
<dbReference type="PRINTS" id="PR00364">
    <property type="entry name" value="DISEASERSIST"/>
</dbReference>
<evidence type="ECO:0000256" key="3">
    <source>
        <dbReference type="SAM" id="MobiDB-lite"/>
    </source>
</evidence>
<keyword evidence="8" id="KW-1185">Reference proteome</keyword>
<dbReference type="InterPro" id="IPR002182">
    <property type="entry name" value="NB-ARC"/>
</dbReference>
<dbReference type="InterPro" id="IPR027417">
    <property type="entry name" value="P-loop_NTPase"/>
</dbReference>
<evidence type="ECO:0000259" key="6">
    <source>
        <dbReference type="Pfam" id="PF25019"/>
    </source>
</evidence>
<feature type="compositionally biased region" description="Basic and acidic residues" evidence="3">
    <location>
        <begin position="16"/>
        <end position="30"/>
    </location>
</feature>
<sequence>MKSKLLNQQSSSSKILIEDTNKESSSKQEDIDGLYRSITRKVFGRDKERDRICRMLRDGPNPYGPSSRSSKRYSVIGIHGIAGSGKSILAQYVCDYEKDEGNHFDLVMFIHVSTSFRLGDIFRDMLEQMKQNRPSNDRGLNSLQEELKEKLKGRCFLLVLDNVWVNDGNSKERAILLHVLDSGKSGSGILVTAQKRDAARALGAQKLIAISDLEEEQYFSMFMHHVALQGTGSIDDREHIVIGRKIMKKLHKSPIAAVTVAARLGMKPDINFWETTANLDVLNKTMGALWWSYQQLGADIRRCFEYCSTFPRGYRLGRDEVVRIWIAQGFVDTSSAAEDMEDLGHRYFDELLTFSFVQVQRTIIDTEQFTIHDLLHELAERVAGGDFFRMDVNCSPKDIPHEVRHLFIETNNRAEVTEKILDLGNLRTLVIVECDTNMDKITMALWNDKENHDLVKEKVFAKIFMRLRKLRVLIIKIEHYDKLVFSVPASIGQMKHLRYLSFLSISHVELIFPSKFRKLYHMQVLEVNAFKLSHDEDMANLIHLRYISARQNLANIHKLSSLNTIRCFRVRKEQGYGLNQLMHLNNLRGSLDINGLENVESKEEALQARLAQKKGIKALELKFAMHSSNPDVEVEVLEGLCPPEHLEQLSIWFYSCSRYPSRMLSRHNPDTPKHLYRLGLYRCSKLVSIPENSDFFINLRKLHLSWCSWDALPHNMELLTSLEELCIYECNEIKLLPVLPRSLEHVTITGNYMLRTSCQERGHINWQKVHHIPIQRFS</sequence>
<dbReference type="FunFam" id="1.10.10.10:FF:000322">
    <property type="entry name" value="Probable disease resistance protein At1g63360"/>
    <property type="match status" value="1"/>
</dbReference>
<dbReference type="InterPro" id="IPR058922">
    <property type="entry name" value="WHD_DRP"/>
</dbReference>
<evidence type="ECO:0008006" key="9">
    <source>
        <dbReference type="Google" id="ProtNLM"/>
    </source>
</evidence>
<dbReference type="SUPFAM" id="SSF52540">
    <property type="entry name" value="P-loop containing nucleoside triphosphate hydrolases"/>
    <property type="match status" value="1"/>
</dbReference>
<name>A0ABC9B4Y7_9POAL</name>
<feature type="region of interest" description="Disordered" evidence="3">
    <location>
        <begin position="1"/>
        <end position="30"/>
    </location>
</feature>
<dbReference type="InterPro" id="IPR036388">
    <property type="entry name" value="WH-like_DNA-bd_sf"/>
</dbReference>
<proteinExistence type="predicted"/>
<keyword evidence="2" id="KW-0611">Plant defense</keyword>
<dbReference type="PANTHER" id="PTHR23155:SF1058">
    <property type="entry name" value="OS11G0668100 PROTEIN"/>
    <property type="match status" value="1"/>
</dbReference>
<dbReference type="GO" id="GO:0042742">
    <property type="term" value="P:defense response to bacterium"/>
    <property type="evidence" value="ECO:0007669"/>
    <property type="project" value="UniProtKB-ARBA"/>
</dbReference>
<dbReference type="Proteomes" id="UP001497457">
    <property type="component" value="Chromosome 24b"/>
</dbReference>
<dbReference type="InterPro" id="IPR056789">
    <property type="entry name" value="LRR_R13L1-DRL21"/>
</dbReference>
<feature type="domain" description="NB-ARC" evidence="4">
    <location>
        <begin position="72"/>
        <end position="226"/>
    </location>
</feature>
<dbReference type="Gene3D" id="3.80.10.10">
    <property type="entry name" value="Ribonuclease Inhibitor"/>
    <property type="match status" value="1"/>
</dbReference>
<dbReference type="AlphaFoldDB" id="A0ABC9B4Y7"/>
<organism evidence="7 8">
    <name type="scientific">Urochloa decumbens</name>
    <dbReference type="NCBI Taxonomy" id="240449"/>
    <lineage>
        <taxon>Eukaryota</taxon>
        <taxon>Viridiplantae</taxon>
        <taxon>Streptophyta</taxon>
        <taxon>Embryophyta</taxon>
        <taxon>Tracheophyta</taxon>
        <taxon>Spermatophyta</taxon>
        <taxon>Magnoliopsida</taxon>
        <taxon>Liliopsida</taxon>
        <taxon>Poales</taxon>
        <taxon>Poaceae</taxon>
        <taxon>PACMAD clade</taxon>
        <taxon>Panicoideae</taxon>
        <taxon>Panicodae</taxon>
        <taxon>Paniceae</taxon>
        <taxon>Melinidinae</taxon>
        <taxon>Urochloa</taxon>
    </lineage>
</organism>